<proteinExistence type="predicted"/>
<keyword evidence="2" id="KW-1185">Reference proteome</keyword>
<dbReference type="Gene3D" id="3.40.47.40">
    <property type="entry name" value="Stage V sporulation protein AD"/>
    <property type="match status" value="1"/>
</dbReference>
<dbReference type="SUPFAM" id="SSF53901">
    <property type="entry name" value="Thiolase-like"/>
    <property type="match status" value="1"/>
</dbReference>
<dbReference type="InterPro" id="IPR010894">
    <property type="entry name" value="SpoVAD"/>
</dbReference>
<dbReference type="eggNOG" id="COG0183">
    <property type="taxonomic scope" value="Bacteria"/>
</dbReference>
<name>D9SMY1_CLOC7</name>
<reference evidence="1 2" key="1">
    <citation type="submission" date="2010-08" db="EMBL/GenBank/DDBJ databases">
        <title>Complete sequence of Clostridium cellulovorans 743B.</title>
        <authorList>
            <consortium name="US DOE Joint Genome Institute"/>
            <person name="Lucas S."/>
            <person name="Copeland A."/>
            <person name="Lapidus A."/>
            <person name="Cheng J.-F."/>
            <person name="Bruce D."/>
            <person name="Goodwin L."/>
            <person name="Pitluck S."/>
            <person name="Chertkov O."/>
            <person name="Detter J.C."/>
            <person name="Han C."/>
            <person name="Tapia R."/>
            <person name="Land M."/>
            <person name="Hauser L."/>
            <person name="Chang Y.-J."/>
            <person name="Jeffries C."/>
            <person name="Kyrpides N."/>
            <person name="Ivanova N."/>
            <person name="Mikhailova N."/>
            <person name="Hemme C.L."/>
            <person name="Woyke T."/>
        </authorList>
    </citation>
    <scope>NUCLEOTIDE SEQUENCE [LARGE SCALE GENOMIC DNA]</scope>
    <source>
        <strain evidence="2">ATCC 35296 / DSM 3052 / OCM 3 / 743B</strain>
    </source>
</reference>
<dbReference type="OrthoDB" id="9770068at2"/>
<organism evidence="1 2">
    <name type="scientific">Clostridium cellulovorans (strain ATCC 35296 / DSM 3052 / OCM 3 / 743B)</name>
    <dbReference type="NCBI Taxonomy" id="573061"/>
    <lineage>
        <taxon>Bacteria</taxon>
        <taxon>Bacillati</taxon>
        <taxon>Bacillota</taxon>
        <taxon>Clostridia</taxon>
        <taxon>Eubacteriales</taxon>
        <taxon>Clostridiaceae</taxon>
        <taxon>Clostridium</taxon>
    </lineage>
</organism>
<dbReference type="InterPro" id="IPR038369">
    <property type="entry name" value="SpoVAD_sf"/>
</dbReference>
<dbReference type="NCBIfam" id="NF006160">
    <property type="entry name" value="PRK08304.1"/>
    <property type="match status" value="1"/>
</dbReference>
<dbReference type="InterPro" id="IPR016039">
    <property type="entry name" value="Thiolase-like"/>
</dbReference>
<evidence type="ECO:0000313" key="1">
    <source>
        <dbReference type="EMBL" id="ADL51847.1"/>
    </source>
</evidence>
<dbReference type="GO" id="GO:0016746">
    <property type="term" value="F:acyltransferase activity"/>
    <property type="evidence" value="ECO:0007669"/>
    <property type="project" value="InterPro"/>
</dbReference>
<evidence type="ECO:0000313" key="2">
    <source>
        <dbReference type="Proteomes" id="UP000002730"/>
    </source>
</evidence>
<gene>
    <name evidence="1" type="ordered locus">Clocel_2104</name>
</gene>
<sequence>MGIHIGKQTIKLDTRPRIITTTSVVGKKEGEGPLNEYFDIVLQDDLNGTDSYEKAESSIMYKAVTETIKKARLSEEDIDYLFGGDLLNQLTATSFAVRKLNIPFFGLYGACSTMTESLSLASLMVEGGFANNVIATTSSHFSSAERQFRFPLEYGSQRNPTAQWTVTGSGSMLLQKSEDTQYPYVSYVTTGKVKDYGIVDANNMGAAMAPAAVDTIKQHFIDTGRSPKDYDIIATGDLGIYGRNITNQLLLECGYDIGKRYIDCGAEIFDQNTQDTLAGGSGCGCSAVVFSGYIFKRLLSKQLKRVLLVSTGALLSPTSTLQGETIPGIAHAVAIEGGESK</sequence>
<dbReference type="NCBIfam" id="TIGR02845">
    <property type="entry name" value="spore_V_AD"/>
    <property type="match status" value="1"/>
</dbReference>
<dbReference type="PIRSF" id="PIRSF011570">
    <property type="entry name" value="SpoVAD"/>
    <property type="match status" value="1"/>
</dbReference>
<protein>
    <submittedName>
        <fullName evidence="1">Stage V sporulation protein AD</fullName>
    </submittedName>
</protein>
<dbReference type="Pfam" id="PF07451">
    <property type="entry name" value="SpoVAD"/>
    <property type="match status" value="1"/>
</dbReference>
<accession>D9SMY1</accession>
<dbReference type="KEGG" id="ccb:Clocel_2104"/>
<dbReference type="HOGENOM" id="CLU_048574_0_0_9"/>
<dbReference type="AlphaFoldDB" id="D9SMY1"/>
<dbReference type="EMBL" id="CP002160">
    <property type="protein sequence ID" value="ADL51847.1"/>
    <property type="molecule type" value="Genomic_DNA"/>
</dbReference>
<dbReference type="RefSeq" id="WP_010076935.1">
    <property type="nucleotide sequence ID" value="NC_014393.1"/>
</dbReference>
<dbReference type="Proteomes" id="UP000002730">
    <property type="component" value="Chromosome"/>
</dbReference>
<dbReference type="STRING" id="573061.Clocel_2104"/>